<keyword evidence="2" id="KW-1133">Transmembrane helix</keyword>
<feature type="region of interest" description="Disordered" evidence="1">
    <location>
        <begin position="45"/>
        <end position="89"/>
    </location>
</feature>
<evidence type="ECO:0000259" key="3">
    <source>
        <dbReference type="Pfam" id="PF09851"/>
    </source>
</evidence>
<evidence type="ECO:0000313" key="4">
    <source>
        <dbReference type="EMBL" id="NIH52608.1"/>
    </source>
</evidence>
<keyword evidence="5" id="KW-1185">Reference proteome</keyword>
<protein>
    <recommendedName>
        <fullName evidence="3">SHOCT domain-containing protein</fullName>
    </recommendedName>
</protein>
<dbReference type="AlphaFoldDB" id="A0A7X5QZ06"/>
<organism evidence="4 5">
    <name type="scientific">Lysinibacter cavernae</name>
    <dbReference type="NCBI Taxonomy" id="1640652"/>
    <lineage>
        <taxon>Bacteria</taxon>
        <taxon>Bacillati</taxon>
        <taxon>Actinomycetota</taxon>
        <taxon>Actinomycetes</taxon>
        <taxon>Micrococcales</taxon>
        <taxon>Microbacteriaceae</taxon>
        <taxon>Lysinibacter</taxon>
    </lineage>
</organism>
<gene>
    <name evidence="4" type="ORF">FHX76_000476</name>
</gene>
<evidence type="ECO:0000256" key="2">
    <source>
        <dbReference type="SAM" id="Phobius"/>
    </source>
</evidence>
<dbReference type="Pfam" id="PF09851">
    <property type="entry name" value="SHOCT"/>
    <property type="match status" value="1"/>
</dbReference>
<evidence type="ECO:0000256" key="1">
    <source>
        <dbReference type="SAM" id="MobiDB-lite"/>
    </source>
</evidence>
<feature type="domain" description="SHOCT" evidence="3">
    <location>
        <begin position="100"/>
        <end position="127"/>
    </location>
</feature>
<feature type="compositionally biased region" description="Low complexity" evidence="1">
    <location>
        <begin position="59"/>
        <end position="70"/>
    </location>
</feature>
<evidence type="ECO:0000313" key="5">
    <source>
        <dbReference type="Proteomes" id="UP000541033"/>
    </source>
</evidence>
<feature type="transmembrane region" description="Helical" evidence="2">
    <location>
        <begin position="12"/>
        <end position="33"/>
    </location>
</feature>
<dbReference type="RefSeq" id="WP_167147407.1">
    <property type="nucleotide sequence ID" value="NZ_JAAMOX010000001.1"/>
</dbReference>
<proteinExistence type="predicted"/>
<name>A0A7X5QZ06_9MICO</name>
<dbReference type="Proteomes" id="UP000541033">
    <property type="component" value="Unassembled WGS sequence"/>
</dbReference>
<accession>A0A7X5QZ06</accession>
<sequence>MPLFGRIGRPGLLGLAARTAIVAGTATAVTGGIRRRRRNRYETEQQSLAYEEQQRQDQVDAAAAKAAQDASGTANAQPAPIPQVPSSAAAVPSEQGALLDQLKQLADLHSAGALTDDEFAAAKAKLLG</sequence>
<keyword evidence="2" id="KW-0812">Transmembrane</keyword>
<comment type="caution">
    <text evidence="4">The sequence shown here is derived from an EMBL/GenBank/DDBJ whole genome shotgun (WGS) entry which is preliminary data.</text>
</comment>
<dbReference type="InterPro" id="IPR018649">
    <property type="entry name" value="SHOCT"/>
</dbReference>
<reference evidence="4 5" key="1">
    <citation type="submission" date="2020-02" db="EMBL/GenBank/DDBJ databases">
        <title>Sequencing the genomes of 1000 actinobacteria strains.</title>
        <authorList>
            <person name="Klenk H.-P."/>
        </authorList>
    </citation>
    <scope>NUCLEOTIDE SEQUENCE [LARGE SCALE GENOMIC DNA]</scope>
    <source>
        <strain evidence="4 5">DSM 27960</strain>
    </source>
</reference>
<keyword evidence="2" id="KW-0472">Membrane</keyword>
<dbReference type="EMBL" id="JAAMOX010000001">
    <property type="protein sequence ID" value="NIH52608.1"/>
    <property type="molecule type" value="Genomic_DNA"/>
</dbReference>